<dbReference type="Pfam" id="PF01042">
    <property type="entry name" value="Ribonuc_L-PSP"/>
    <property type="match status" value="1"/>
</dbReference>
<dbReference type="SUPFAM" id="SSF55298">
    <property type="entry name" value="YjgF-like"/>
    <property type="match status" value="1"/>
</dbReference>
<reference evidence="2 3" key="2">
    <citation type="journal article" date="2015" name="J. Bacteriol.">
        <title>Genomic, proteomic, and biochemical analysis of the organohalide respiratory pathway in Desulfitobacterium dehalogenans.</title>
        <authorList>
            <person name="Kruse T."/>
            <person name="van de Pas B.A."/>
            <person name="Atteia A."/>
            <person name="Krab K."/>
            <person name="Hagen W.R."/>
            <person name="Goodwin L."/>
            <person name="Chain P."/>
            <person name="Boeren S."/>
            <person name="Maphosa F."/>
            <person name="Schraa G."/>
            <person name="de Vos W.M."/>
            <person name="van der Oost J."/>
            <person name="Smidt H."/>
            <person name="Stams A.J."/>
        </authorList>
    </citation>
    <scope>NUCLEOTIDE SEQUENCE [LARGE SCALE GENOMIC DNA]</scope>
    <source>
        <strain evidence="3">ATCC 51507 / DSM 9161 / JW/IU-DC1</strain>
    </source>
</reference>
<dbReference type="AlphaFoldDB" id="I4A4X6"/>
<keyword evidence="3" id="KW-1185">Reference proteome</keyword>
<dbReference type="STRING" id="756499.Desde_0553"/>
<dbReference type="HOGENOM" id="CLU_100715_7_1_9"/>
<dbReference type="Proteomes" id="UP000006053">
    <property type="component" value="Chromosome"/>
</dbReference>
<dbReference type="RefSeq" id="WP_014792504.1">
    <property type="nucleotide sequence ID" value="NC_018017.1"/>
</dbReference>
<dbReference type="GO" id="GO:0005829">
    <property type="term" value="C:cytosol"/>
    <property type="evidence" value="ECO:0007669"/>
    <property type="project" value="TreeGrafter"/>
</dbReference>
<sequence>MKEIIQTDAAPAVMGPYVQGIKAGNYVFVSSQLPLDPSTGLFPEDIKAQTARSIKNVQAVLRSAGADLNKVVKGTVFLTDINDFAAVNEVYATFFDKNPPSHSAV</sequence>
<dbReference type="PANTHER" id="PTHR11803:SF39">
    <property type="entry name" value="2-IMINOBUTANOATE_2-IMINOPROPANOATE DEAMINASE"/>
    <property type="match status" value="1"/>
</dbReference>
<dbReference type="OrthoDB" id="9803101at2"/>
<dbReference type="CDD" id="cd00448">
    <property type="entry name" value="YjgF_YER057c_UK114_family"/>
    <property type="match status" value="1"/>
</dbReference>
<name>I4A4X6_DESDJ</name>
<gene>
    <name evidence="2" type="ordered locus">Desde_0553</name>
</gene>
<organism evidence="2 3">
    <name type="scientific">Desulfitobacterium dehalogenans (strain ATCC 51507 / DSM 9161 / JW/IU-DC1)</name>
    <dbReference type="NCBI Taxonomy" id="756499"/>
    <lineage>
        <taxon>Bacteria</taxon>
        <taxon>Bacillati</taxon>
        <taxon>Bacillota</taxon>
        <taxon>Clostridia</taxon>
        <taxon>Eubacteriales</taxon>
        <taxon>Desulfitobacteriaceae</taxon>
        <taxon>Desulfitobacterium</taxon>
    </lineage>
</organism>
<dbReference type="InterPro" id="IPR006056">
    <property type="entry name" value="RidA"/>
</dbReference>
<dbReference type="NCBIfam" id="TIGR00004">
    <property type="entry name" value="Rid family detoxifying hydrolase"/>
    <property type="match status" value="1"/>
</dbReference>
<proteinExistence type="inferred from homology"/>
<dbReference type="KEGG" id="ddh:Desde_0553"/>
<reference evidence="3" key="1">
    <citation type="submission" date="2012-06" db="EMBL/GenBank/DDBJ databases">
        <title>Complete sequence of Desulfitobacterium dehalogenans ATCC 51507.</title>
        <authorList>
            <person name="Lucas S."/>
            <person name="Han J."/>
            <person name="Lapidus A."/>
            <person name="Cheng J.-F."/>
            <person name="Goodwin L."/>
            <person name="Pitluck S."/>
            <person name="Peters L."/>
            <person name="Ovchinnikova G."/>
            <person name="Teshima H."/>
            <person name="Detter J.C."/>
            <person name="Han C."/>
            <person name="Tapia R."/>
            <person name="Land M."/>
            <person name="Hauser L."/>
            <person name="Kyrpides N."/>
            <person name="Ivanova N."/>
            <person name="Pagani I."/>
            <person name="Kruse T."/>
            <person name="de Vos W.M."/>
            <person name="Smidt H."/>
            <person name="Woyke T."/>
        </authorList>
    </citation>
    <scope>NUCLEOTIDE SEQUENCE [LARGE SCALE GENOMIC DNA]</scope>
    <source>
        <strain evidence="3">ATCC 51507 / DSM 9161 / JW/IU-DC1</strain>
    </source>
</reference>
<protein>
    <submittedName>
        <fullName evidence="2">Endoribonuclease L-PSP, putative</fullName>
    </submittedName>
</protein>
<dbReference type="eggNOG" id="COG0251">
    <property type="taxonomic scope" value="Bacteria"/>
</dbReference>
<dbReference type="FunFam" id="3.30.1330.40:FF:000001">
    <property type="entry name" value="L-PSP family endoribonuclease"/>
    <property type="match status" value="1"/>
</dbReference>
<evidence type="ECO:0000256" key="1">
    <source>
        <dbReference type="ARBA" id="ARBA00010552"/>
    </source>
</evidence>
<evidence type="ECO:0000313" key="2">
    <source>
        <dbReference type="EMBL" id="AFL99010.1"/>
    </source>
</evidence>
<dbReference type="Gene3D" id="3.30.1330.40">
    <property type="entry name" value="RutC-like"/>
    <property type="match status" value="1"/>
</dbReference>
<dbReference type="GO" id="GO:0019239">
    <property type="term" value="F:deaminase activity"/>
    <property type="evidence" value="ECO:0007669"/>
    <property type="project" value="TreeGrafter"/>
</dbReference>
<comment type="similarity">
    <text evidence="1">Belongs to the RutC family.</text>
</comment>
<accession>I4A4X6</accession>
<dbReference type="EMBL" id="CP003348">
    <property type="protein sequence ID" value="AFL99010.1"/>
    <property type="molecule type" value="Genomic_DNA"/>
</dbReference>
<dbReference type="InterPro" id="IPR006175">
    <property type="entry name" value="YjgF/YER057c/UK114"/>
</dbReference>
<dbReference type="InterPro" id="IPR035959">
    <property type="entry name" value="RutC-like_sf"/>
</dbReference>
<evidence type="ECO:0000313" key="3">
    <source>
        <dbReference type="Proteomes" id="UP000006053"/>
    </source>
</evidence>
<dbReference type="PANTHER" id="PTHR11803">
    <property type="entry name" value="2-IMINOBUTANOATE/2-IMINOPROPANOATE DEAMINASE RIDA"/>
    <property type="match status" value="1"/>
</dbReference>